<evidence type="ECO:0000313" key="15">
    <source>
        <dbReference type="Proteomes" id="UP000198875"/>
    </source>
</evidence>
<evidence type="ECO:0000259" key="12">
    <source>
        <dbReference type="Pfam" id="PF03007"/>
    </source>
</evidence>
<feature type="domain" description="O-acyltransferase WSD1-like N-terminal" evidence="12">
    <location>
        <begin position="4"/>
        <end position="265"/>
    </location>
</feature>
<dbReference type="RefSeq" id="WP_085181607.1">
    <property type="nucleotide sequence ID" value="NZ_CSTD01000001.1"/>
</dbReference>
<gene>
    <name evidence="14" type="ORF">BN971_00887</name>
</gene>
<dbReference type="Pfam" id="PF03007">
    <property type="entry name" value="WS_DGAT_cat"/>
    <property type="match status" value="1"/>
</dbReference>
<evidence type="ECO:0000256" key="4">
    <source>
        <dbReference type="ARBA" id="ARBA00013244"/>
    </source>
</evidence>
<dbReference type="GO" id="GO:0051701">
    <property type="term" value="P:biological process involved in interaction with host"/>
    <property type="evidence" value="ECO:0007669"/>
    <property type="project" value="TreeGrafter"/>
</dbReference>
<dbReference type="UniPathway" id="UPA00282"/>
<evidence type="ECO:0000256" key="6">
    <source>
        <dbReference type="ARBA" id="ARBA00022679"/>
    </source>
</evidence>
<evidence type="ECO:0000313" key="14">
    <source>
        <dbReference type="EMBL" id="CPR06912.1"/>
    </source>
</evidence>
<keyword evidence="5 11" id="KW-0444">Lipid biosynthesis</keyword>
<dbReference type="Gene3D" id="3.30.559.10">
    <property type="entry name" value="Chloramphenicol acetyltransferase-like domain"/>
    <property type="match status" value="1"/>
</dbReference>
<dbReference type="InterPro" id="IPR014292">
    <property type="entry name" value="Acyl_transf_WS/DGAT"/>
</dbReference>
<organism evidence="14 15">
    <name type="scientific">Mycobacterium bohemicum DSM 44277</name>
    <dbReference type="NCBI Taxonomy" id="1236609"/>
    <lineage>
        <taxon>Bacteria</taxon>
        <taxon>Bacillati</taxon>
        <taxon>Actinomycetota</taxon>
        <taxon>Actinomycetes</taxon>
        <taxon>Mycobacteriales</taxon>
        <taxon>Mycobacteriaceae</taxon>
        <taxon>Mycobacterium</taxon>
    </lineage>
</organism>
<evidence type="ECO:0000256" key="11">
    <source>
        <dbReference type="RuleBase" id="RU361241"/>
    </source>
</evidence>
<dbReference type="PANTHER" id="PTHR31650:SF1">
    <property type="entry name" value="WAX ESTER SYNTHASE_DIACYLGLYCEROL ACYLTRANSFERASE 4-RELATED"/>
    <property type="match status" value="1"/>
</dbReference>
<dbReference type="GO" id="GO:0005886">
    <property type="term" value="C:plasma membrane"/>
    <property type="evidence" value="ECO:0007669"/>
    <property type="project" value="TreeGrafter"/>
</dbReference>
<dbReference type="GO" id="GO:0004144">
    <property type="term" value="F:diacylglycerol O-acyltransferase activity"/>
    <property type="evidence" value="ECO:0007669"/>
    <property type="project" value="UniProtKB-EC"/>
</dbReference>
<dbReference type="GO" id="GO:0019432">
    <property type="term" value="P:triglyceride biosynthetic process"/>
    <property type="evidence" value="ECO:0007669"/>
    <property type="project" value="UniProtKB-UniPathway"/>
</dbReference>
<dbReference type="EMBL" id="CSTD01000001">
    <property type="protein sequence ID" value="CPR06912.1"/>
    <property type="molecule type" value="Genomic_DNA"/>
</dbReference>
<dbReference type="Proteomes" id="UP000198875">
    <property type="component" value="Unassembled WGS sequence"/>
</dbReference>
<keyword evidence="6 11" id="KW-0808">Transferase</keyword>
<accession>A0A0U0W5G0</accession>
<dbReference type="PANTHER" id="PTHR31650">
    <property type="entry name" value="O-ACYLTRANSFERASE (WSD1-LIKE) FAMILY PROTEIN"/>
    <property type="match status" value="1"/>
</dbReference>
<proteinExistence type="inferred from homology"/>
<evidence type="ECO:0000256" key="2">
    <source>
        <dbReference type="ARBA" id="ARBA00005189"/>
    </source>
</evidence>
<dbReference type="GO" id="GO:0006071">
    <property type="term" value="P:glycerol metabolic process"/>
    <property type="evidence" value="ECO:0007669"/>
    <property type="project" value="UniProtKB-KW"/>
</dbReference>
<sequence length="465" mass="49719">MERLSGLDAFFLYVESPTQPLNVCCALEMDPSTMPGGYTFDRFREALSARVGAIPEFRCKLADTPLNFDHPVWVDDDDFDLGRHLHHAALPAPGGRRELAEMCGQITAQALDRDHPLWEMWVIEGLQHDALAVVFKAHHAVVDGIGGANLLAQLCGTEADAAPPRDSAAGAGAAHPLQIAASGLIGTALRPWRLAKVVPATAVTLAQTVLRVRGGGHTMAAPFAAPATVFNGSCSRRRCVAFAEVDFEDIKTVKNRFGVTVNDVVTALCAGALRQYLQHRGELTDRPLVASVPVSVHGESGRPGRNQTSWMLCRIETHIEDPAERLRSVAAGNGAAKDHARAMGPTLLHDWTQVAGRTVFGAATKLLPRIPLPQKPPHNLVLSNVPGPAQQLYFLGCRLDGMYPLGPLVAGAGLNVTVMSLNGRLGIGIVSCPDLVSDLWDLADAFPAALKELLNCSERGPGSQR</sequence>
<dbReference type="InterPro" id="IPR004255">
    <property type="entry name" value="O-acyltransferase_WSD1_N"/>
</dbReference>
<reference evidence="14 15" key="1">
    <citation type="submission" date="2015-03" db="EMBL/GenBank/DDBJ databases">
        <authorList>
            <person name="Murphy D."/>
        </authorList>
    </citation>
    <scope>NUCLEOTIDE SEQUENCE [LARGE SCALE GENOMIC DNA]</scope>
    <source>
        <strain evidence="14 15">DSM 44277</strain>
    </source>
</reference>
<comment type="similarity">
    <text evidence="3 11">Belongs to the long-chain O-acyltransferase family.</text>
</comment>
<dbReference type="EC" id="2.3.1.20" evidence="4 11"/>
<evidence type="ECO:0000256" key="5">
    <source>
        <dbReference type="ARBA" id="ARBA00022516"/>
    </source>
</evidence>
<dbReference type="NCBIfam" id="TIGR02946">
    <property type="entry name" value="acyl_WS_DGAT"/>
    <property type="match status" value="1"/>
</dbReference>
<dbReference type="AlphaFoldDB" id="A0A0U0W5G0"/>
<evidence type="ECO:0000256" key="9">
    <source>
        <dbReference type="ARBA" id="ARBA00023315"/>
    </source>
</evidence>
<comment type="pathway">
    <text evidence="1 11">Glycerolipid metabolism; triacylglycerol biosynthesis.</text>
</comment>
<evidence type="ECO:0000256" key="7">
    <source>
        <dbReference type="ARBA" id="ARBA00022798"/>
    </source>
</evidence>
<keyword evidence="7 11" id="KW-0319">Glycerol metabolism</keyword>
<evidence type="ECO:0000256" key="3">
    <source>
        <dbReference type="ARBA" id="ARBA00009587"/>
    </source>
</evidence>
<dbReference type="SUPFAM" id="SSF52777">
    <property type="entry name" value="CoA-dependent acyltransferases"/>
    <property type="match status" value="1"/>
</dbReference>
<keyword evidence="9 11" id="KW-0012">Acyltransferase</keyword>
<name>A0A0U0W5G0_MYCBE</name>
<dbReference type="Pfam" id="PF06974">
    <property type="entry name" value="WS_DGAT_C"/>
    <property type="match status" value="1"/>
</dbReference>
<comment type="catalytic activity">
    <reaction evidence="10 11">
        <text>an acyl-CoA + a 1,2-diacyl-sn-glycerol = a triacyl-sn-glycerol + CoA</text>
        <dbReference type="Rhea" id="RHEA:10868"/>
        <dbReference type="ChEBI" id="CHEBI:17815"/>
        <dbReference type="ChEBI" id="CHEBI:57287"/>
        <dbReference type="ChEBI" id="CHEBI:58342"/>
        <dbReference type="ChEBI" id="CHEBI:64615"/>
        <dbReference type="EC" id="2.3.1.20"/>
    </reaction>
</comment>
<dbReference type="InterPro" id="IPR045034">
    <property type="entry name" value="O-acyltransferase_WSD1-like"/>
</dbReference>
<dbReference type="GO" id="GO:0001666">
    <property type="term" value="P:response to hypoxia"/>
    <property type="evidence" value="ECO:0007669"/>
    <property type="project" value="TreeGrafter"/>
</dbReference>
<evidence type="ECO:0000259" key="13">
    <source>
        <dbReference type="Pfam" id="PF06974"/>
    </source>
</evidence>
<protein>
    <recommendedName>
        <fullName evidence="4 11">Diacylglycerol O-acyltransferase</fullName>
        <ecNumber evidence="4 11">2.3.1.20</ecNumber>
    </recommendedName>
</protein>
<comment type="pathway">
    <text evidence="2">Lipid metabolism.</text>
</comment>
<keyword evidence="8 11" id="KW-0443">Lipid metabolism</keyword>
<evidence type="ECO:0000256" key="1">
    <source>
        <dbReference type="ARBA" id="ARBA00004771"/>
    </source>
</evidence>
<dbReference type="InterPro" id="IPR023213">
    <property type="entry name" value="CAT-like_dom_sf"/>
</dbReference>
<evidence type="ECO:0000256" key="10">
    <source>
        <dbReference type="ARBA" id="ARBA00048109"/>
    </source>
</evidence>
<evidence type="ECO:0000256" key="8">
    <source>
        <dbReference type="ARBA" id="ARBA00023098"/>
    </source>
</evidence>
<dbReference type="GO" id="GO:0071731">
    <property type="term" value="P:response to nitric oxide"/>
    <property type="evidence" value="ECO:0007669"/>
    <property type="project" value="TreeGrafter"/>
</dbReference>
<feature type="domain" description="O-acyltransferase WSD1 C-terminal" evidence="13">
    <location>
        <begin position="306"/>
        <end position="453"/>
    </location>
</feature>
<dbReference type="OrthoDB" id="9810950at2"/>
<dbReference type="InterPro" id="IPR009721">
    <property type="entry name" value="O-acyltransferase_WSD1_C"/>
</dbReference>